<dbReference type="PANTHER" id="PTHR11817">
    <property type="entry name" value="PYRUVATE KINASE"/>
    <property type="match status" value="1"/>
</dbReference>
<dbReference type="NCBIfam" id="NF004978">
    <property type="entry name" value="PRK06354.1"/>
    <property type="match status" value="2"/>
</dbReference>
<dbReference type="InterPro" id="IPR015806">
    <property type="entry name" value="Pyrv_Knase_insert_dom_sf"/>
</dbReference>
<evidence type="ECO:0000259" key="18">
    <source>
        <dbReference type="Pfam" id="PF00224"/>
    </source>
</evidence>
<keyword evidence="21" id="KW-1185">Reference proteome</keyword>
<dbReference type="InterPro" id="IPR015813">
    <property type="entry name" value="Pyrv/PenolPyrv_kinase-like_dom"/>
</dbReference>
<evidence type="ECO:0000256" key="11">
    <source>
        <dbReference type="ARBA" id="ARBA00022842"/>
    </source>
</evidence>
<comment type="function">
    <text evidence="16">Pyruvate kinase that catalyzes the conversion of phosphoenolpyruvate to pyruvate with the synthesis of ATP, and which plays a key role in glycolysis.</text>
</comment>
<evidence type="ECO:0000256" key="15">
    <source>
        <dbReference type="ARBA" id="ARBA00048967"/>
    </source>
</evidence>
<dbReference type="InterPro" id="IPR036918">
    <property type="entry name" value="Pyrv_Knase_C_sf"/>
</dbReference>
<sequence>MVNVTIYDEAPQLKPNQVPQNMAAAADTQLEHMCRLQFDSPIPHVRLSGIVCTIGPASSSVEMLEKMMATGMNIARMNFSHGSHEYHAQTVANVRQAVKNYSAKLGYEHPVAIALDTKGPEIRTGLIGGSGTAEIELKKGETIKLSTNKDFLEKGSLEVVYVDYENIVKVVKPGNHIFVDDGLISLVVREVTKDSVTCEVENGGSLGSRKGVNLPGVPVDLPAVSEKDKSDLQFGVEQDVDMVFASFIRNAAALAEIRKVLGEKGKNIKIISKIENQQGMHNLDEIIEAGDGIMVARGDLGIEIPAEKVFLAQKAMIARCNKAGKPVICATQMLESMVKKPRPTRAEISDVANAVLDGADCVMLSGETAKGEYPLECVLTMAKTCKEAEAALWHANLFADLVKGVAVLDAAHAAAIAAVEAATKAKAAAIVVITTSGKSAFQVSKYRPRCPIIAVTRQPQTARQAHLYRGLVPLIYKEPAQSDWLKDVDQRVQFGVQVGKKNGFIKAGDAVVVVTGWKQGSGFTNTIRIVLRRSKSSLLCLCGLIFHSNLNTNRTQFCLCIQNLFKIALFVGFLTRRAATPPCQTAWSATRSCSYAGNAQKGASPLVRLDRGPFATQLEYQSRLQFNAPCSGFPLSGIICTVGPASNKPEVLVELIRAGMRVVRLNFSHGSHEYHCQTIEATRKAIDMYAKQAGVFKPVAIALDTKGPEIRTGKLAGGDTAQIELKQGETIKLSTNKELKKKCSKERVYVDYQKLPSIIKAGDRVYIDDGLIALKVKQIAGDEVTCEVENGGKLGSHKGVNLPGVPVDLPAVSETDKADLKFGVEQKVDMIFASFIRDAKALAEIRSVLGPAGAHIKIISKIENQQGMANIDAIIAASDGIMVARGDLGIEIPTEEVPLAQKAIIAKCNQVGKPAICATQMLDSMISKPRPTRAEASDVANAIFDGADCVMLSGETAKGKYPVECVKCMAKICSKVEAVLWYESIQNNVRSAMRMTAANQMSAVSMTIAEAATTAHAKAIIVASPCSMIPQLVSQMRAVCPIVLLIGCKSQARQSVIFRGVYPLIIDDMAAGCTDFQQILQSGIKLLPKLEIMQSGKKVTVVIVDAMRVDNVSFRLFSVRQQNKAETEKQSGDCKRKPKKKCIRLLGAEKKK</sequence>
<evidence type="ECO:0000256" key="4">
    <source>
        <dbReference type="ARBA" id="ARBA00008663"/>
    </source>
</evidence>
<dbReference type="InterPro" id="IPR018209">
    <property type="entry name" value="Pyrv_Knase_AS"/>
</dbReference>
<proteinExistence type="inferred from homology"/>
<dbReference type="GO" id="GO:0000287">
    <property type="term" value="F:magnesium ion binding"/>
    <property type="evidence" value="ECO:0007669"/>
    <property type="project" value="InterPro"/>
</dbReference>
<keyword evidence="6 17" id="KW-0808">Transferase</keyword>
<keyword evidence="12" id="KW-0630">Potassium</keyword>
<evidence type="ECO:0000256" key="6">
    <source>
        <dbReference type="ARBA" id="ARBA00022679"/>
    </source>
</evidence>
<organism evidence="20 21">
    <name type="scientific">Drosophila guanche</name>
    <name type="common">Fruit fly</name>
    <dbReference type="NCBI Taxonomy" id="7266"/>
    <lineage>
        <taxon>Eukaryota</taxon>
        <taxon>Metazoa</taxon>
        <taxon>Ecdysozoa</taxon>
        <taxon>Arthropoda</taxon>
        <taxon>Hexapoda</taxon>
        <taxon>Insecta</taxon>
        <taxon>Pterygota</taxon>
        <taxon>Neoptera</taxon>
        <taxon>Endopterygota</taxon>
        <taxon>Diptera</taxon>
        <taxon>Brachycera</taxon>
        <taxon>Muscomorpha</taxon>
        <taxon>Ephydroidea</taxon>
        <taxon>Drosophilidae</taxon>
        <taxon>Drosophila</taxon>
        <taxon>Sophophora</taxon>
    </lineage>
</organism>
<dbReference type="FunFam" id="3.20.20.60:FF:000025">
    <property type="entry name" value="Pyruvate kinase"/>
    <property type="match status" value="2"/>
</dbReference>
<dbReference type="STRING" id="7266.A0A3B0KH19"/>
<dbReference type="PROSITE" id="PS00110">
    <property type="entry name" value="PYRUVATE_KINASE"/>
    <property type="match status" value="2"/>
</dbReference>
<dbReference type="OrthoDB" id="108365at2759"/>
<dbReference type="FunFam" id="2.40.33.10:FF:000001">
    <property type="entry name" value="Pyruvate kinase"/>
    <property type="match status" value="1"/>
</dbReference>
<dbReference type="FunFam" id="2.40.33.10:FF:000023">
    <property type="entry name" value="Pyruvate kinase PKM"/>
    <property type="match status" value="1"/>
</dbReference>
<dbReference type="Pfam" id="PF02887">
    <property type="entry name" value="PK_C"/>
    <property type="match status" value="2"/>
</dbReference>
<evidence type="ECO:0000256" key="8">
    <source>
        <dbReference type="ARBA" id="ARBA00022741"/>
    </source>
</evidence>
<dbReference type="SUPFAM" id="SSF52935">
    <property type="entry name" value="PK C-terminal domain-like"/>
    <property type="match status" value="2"/>
</dbReference>
<dbReference type="PROSITE" id="PS50890">
    <property type="entry name" value="PUA"/>
    <property type="match status" value="1"/>
</dbReference>
<evidence type="ECO:0000256" key="7">
    <source>
        <dbReference type="ARBA" id="ARBA00022723"/>
    </source>
</evidence>
<dbReference type="InterPro" id="IPR040442">
    <property type="entry name" value="Pyrv_kinase-like_dom_sf"/>
</dbReference>
<evidence type="ECO:0000256" key="12">
    <source>
        <dbReference type="ARBA" id="ARBA00022958"/>
    </source>
</evidence>
<evidence type="ECO:0000256" key="9">
    <source>
        <dbReference type="ARBA" id="ARBA00022777"/>
    </source>
</evidence>
<dbReference type="SUPFAM" id="SSF51621">
    <property type="entry name" value="Phosphoenolpyruvate/pyruvate domain"/>
    <property type="match status" value="2"/>
</dbReference>
<evidence type="ECO:0000256" key="3">
    <source>
        <dbReference type="ARBA" id="ARBA00004997"/>
    </source>
</evidence>
<dbReference type="Gene3D" id="2.40.33.10">
    <property type="entry name" value="PK beta-barrel domain-like"/>
    <property type="match status" value="2"/>
</dbReference>
<dbReference type="Proteomes" id="UP000268350">
    <property type="component" value="Unassembled WGS sequence"/>
</dbReference>
<feature type="domain" description="Pyruvate kinase C-terminal" evidence="19">
    <location>
        <begin position="413"/>
        <end position="530"/>
    </location>
</feature>
<dbReference type="Gene3D" id="3.40.1380.20">
    <property type="entry name" value="Pyruvate kinase, C-terminal domain"/>
    <property type="match status" value="2"/>
</dbReference>
<dbReference type="InterPro" id="IPR015793">
    <property type="entry name" value="Pyrv_Knase_brl"/>
</dbReference>
<keyword evidence="9 17" id="KW-0418">Kinase</keyword>
<dbReference type="SUPFAM" id="SSF50800">
    <property type="entry name" value="PK beta-barrel domain-like"/>
    <property type="match status" value="2"/>
</dbReference>
<evidence type="ECO:0000313" key="21">
    <source>
        <dbReference type="Proteomes" id="UP000268350"/>
    </source>
</evidence>
<dbReference type="InterPro" id="IPR011037">
    <property type="entry name" value="Pyrv_Knase-like_insert_dom_sf"/>
</dbReference>
<dbReference type="GO" id="GO:0030955">
    <property type="term" value="F:potassium ion binding"/>
    <property type="evidence" value="ECO:0007669"/>
    <property type="project" value="InterPro"/>
</dbReference>
<dbReference type="Gene3D" id="3.20.20.60">
    <property type="entry name" value="Phosphoenolpyruvate-binding domains"/>
    <property type="match status" value="2"/>
</dbReference>
<keyword evidence="14 20" id="KW-0670">Pyruvate</keyword>
<dbReference type="InterPro" id="IPR015795">
    <property type="entry name" value="Pyrv_Knase_C"/>
</dbReference>
<evidence type="ECO:0000256" key="16">
    <source>
        <dbReference type="ARBA" id="ARBA00058419"/>
    </source>
</evidence>
<dbReference type="NCBIfam" id="TIGR01064">
    <property type="entry name" value="pyruv_kin"/>
    <property type="match status" value="2"/>
</dbReference>
<comment type="cofactor">
    <cofactor evidence="2">
        <name>K(+)</name>
        <dbReference type="ChEBI" id="CHEBI:29103"/>
    </cofactor>
</comment>
<keyword evidence="8" id="KW-0547">Nucleotide-binding</keyword>
<accession>A0A3B0KH19</accession>
<evidence type="ECO:0000256" key="10">
    <source>
        <dbReference type="ARBA" id="ARBA00022840"/>
    </source>
</evidence>
<keyword evidence="7" id="KW-0479">Metal-binding</keyword>
<dbReference type="OMA" id="WRGLHPI"/>
<feature type="domain" description="Pyruvate kinase barrel" evidence="18">
    <location>
        <begin position="637"/>
        <end position="966"/>
    </location>
</feature>
<feature type="domain" description="Pyruvate kinase barrel" evidence="18">
    <location>
        <begin position="47"/>
        <end position="378"/>
    </location>
</feature>
<dbReference type="EMBL" id="OUUW01000013">
    <property type="protein sequence ID" value="SPP87730.1"/>
    <property type="molecule type" value="Genomic_DNA"/>
</dbReference>
<evidence type="ECO:0000313" key="20">
    <source>
        <dbReference type="EMBL" id="SPP87730.1"/>
    </source>
</evidence>
<gene>
    <name evidence="20" type="ORF">DGUA_6G015475</name>
</gene>
<dbReference type="EC" id="2.7.1.40" evidence="17"/>
<dbReference type="FunFam" id="3.40.1380.20:FF:000001">
    <property type="entry name" value="Pyruvate kinase"/>
    <property type="match status" value="1"/>
</dbReference>
<dbReference type="GO" id="GO:0004743">
    <property type="term" value="F:pyruvate kinase activity"/>
    <property type="evidence" value="ECO:0007669"/>
    <property type="project" value="UniProtKB-EC"/>
</dbReference>
<evidence type="ECO:0000256" key="13">
    <source>
        <dbReference type="ARBA" id="ARBA00023152"/>
    </source>
</evidence>
<dbReference type="UniPathway" id="UPA00109">
    <property type="reaction ID" value="UER00188"/>
</dbReference>
<comment type="cofactor">
    <cofactor evidence="1">
        <name>Mg(2+)</name>
        <dbReference type="ChEBI" id="CHEBI:18420"/>
    </cofactor>
</comment>
<dbReference type="Pfam" id="PF00224">
    <property type="entry name" value="PK"/>
    <property type="match status" value="2"/>
</dbReference>
<comment type="catalytic activity">
    <reaction evidence="15">
        <text>pyruvate + ATP = phosphoenolpyruvate + ADP + H(+)</text>
        <dbReference type="Rhea" id="RHEA:18157"/>
        <dbReference type="ChEBI" id="CHEBI:15361"/>
        <dbReference type="ChEBI" id="CHEBI:15378"/>
        <dbReference type="ChEBI" id="CHEBI:30616"/>
        <dbReference type="ChEBI" id="CHEBI:58702"/>
        <dbReference type="ChEBI" id="CHEBI:456216"/>
        <dbReference type="EC" id="2.7.1.40"/>
    </reaction>
    <physiologicalReaction direction="right-to-left" evidence="15">
        <dbReference type="Rhea" id="RHEA:18159"/>
    </physiologicalReaction>
</comment>
<dbReference type="GO" id="GO:0005524">
    <property type="term" value="F:ATP binding"/>
    <property type="evidence" value="ECO:0007669"/>
    <property type="project" value="UniProtKB-KW"/>
</dbReference>
<protein>
    <recommendedName>
        <fullName evidence="17">Pyruvate kinase</fullName>
        <ecNumber evidence="17">2.7.1.40</ecNumber>
    </recommendedName>
</protein>
<reference evidence="21" key="1">
    <citation type="submission" date="2018-01" db="EMBL/GenBank/DDBJ databases">
        <authorList>
            <person name="Alioto T."/>
            <person name="Alioto T."/>
        </authorList>
    </citation>
    <scope>NUCLEOTIDE SEQUENCE [LARGE SCALE GENOMIC DNA]</scope>
</reference>
<keyword evidence="11 17" id="KW-0460">Magnesium</keyword>
<comment type="similarity">
    <text evidence="4 17">Belongs to the pyruvate kinase family.</text>
</comment>
<dbReference type="CDD" id="cd00288">
    <property type="entry name" value="Pyruvate_Kinase"/>
    <property type="match status" value="1"/>
</dbReference>
<dbReference type="InterPro" id="IPR001697">
    <property type="entry name" value="Pyr_Knase"/>
</dbReference>
<dbReference type="PRINTS" id="PR01050">
    <property type="entry name" value="PYRUVTKNASE"/>
</dbReference>
<dbReference type="NCBIfam" id="NF004491">
    <property type="entry name" value="PRK05826.1"/>
    <property type="match status" value="2"/>
</dbReference>
<evidence type="ECO:0000256" key="1">
    <source>
        <dbReference type="ARBA" id="ARBA00001946"/>
    </source>
</evidence>
<evidence type="ECO:0000259" key="19">
    <source>
        <dbReference type="Pfam" id="PF02887"/>
    </source>
</evidence>
<keyword evidence="10" id="KW-0067">ATP-binding</keyword>
<comment type="pathway">
    <text evidence="3 17">Carbohydrate degradation; glycolysis; pyruvate from D-glyceraldehyde 3-phosphate: step 5/5.</text>
</comment>
<comment type="subunit">
    <text evidence="5">Homotetramer.</text>
</comment>
<name>A0A3B0KH19_DROGU</name>
<dbReference type="AlphaFoldDB" id="A0A3B0KH19"/>
<feature type="domain" description="Pyruvate kinase C-terminal" evidence="19">
    <location>
        <begin position="1003"/>
        <end position="1103"/>
    </location>
</feature>
<dbReference type="GO" id="GO:0016301">
    <property type="term" value="F:kinase activity"/>
    <property type="evidence" value="ECO:0007669"/>
    <property type="project" value="UniProtKB-KW"/>
</dbReference>
<evidence type="ECO:0000256" key="2">
    <source>
        <dbReference type="ARBA" id="ARBA00001958"/>
    </source>
</evidence>
<evidence type="ECO:0000256" key="17">
    <source>
        <dbReference type="RuleBase" id="RU000504"/>
    </source>
</evidence>
<evidence type="ECO:0000256" key="14">
    <source>
        <dbReference type="ARBA" id="ARBA00023317"/>
    </source>
</evidence>
<evidence type="ECO:0000256" key="5">
    <source>
        <dbReference type="ARBA" id="ARBA00011881"/>
    </source>
</evidence>
<keyword evidence="13 17" id="KW-0324">Glycolysis</keyword>